<evidence type="ECO:0000256" key="10">
    <source>
        <dbReference type="ARBA" id="ARBA00023004"/>
    </source>
</evidence>
<dbReference type="GO" id="GO:0005886">
    <property type="term" value="C:plasma membrane"/>
    <property type="evidence" value="ECO:0007669"/>
    <property type="project" value="UniProtKB-SubCell"/>
</dbReference>
<dbReference type="Pfam" id="PF01292">
    <property type="entry name" value="Ni_hydr_CYTB"/>
    <property type="match status" value="1"/>
</dbReference>
<keyword evidence="3" id="KW-0813">Transport</keyword>
<dbReference type="InterPro" id="IPR011577">
    <property type="entry name" value="Cyt_b561_bac/Ni-Hgenase"/>
</dbReference>
<name>A0A074MIN5_9SPHN</name>
<keyword evidence="5" id="KW-0349">Heme</keyword>
<evidence type="ECO:0000256" key="1">
    <source>
        <dbReference type="ARBA" id="ARBA00004651"/>
    </source>
</evidence>
<protein>
    <recommendedName>
        <fullName evidence="13">Cytochrome b561 bacterial/Ni-hydrogenase domain-containing protein</fullName>
    </recommendedName>
</protein>
<gene>
    <name evidence="14" type="ORF">EH32_15370</name>
</gene>
<feature type="transmembrane region" description="Helical" evidence="12">
    <location>
        <begin position="12"/>
        <end position="32"/>
    </location>
</feature>
<evidence type="ECO:0000256" key="2">
    <source>
        <dbReference type="ARBA" id="ARBA00008622"/>
    </source>
</evidence>
<evidence type="ECO:0000259" key="13">
    <source>
        <dbReference type="Pfam" id="PF01292"/>
    </source>
</evidence>
<sequence length="227" mass="25323">MRHALSTRLWHWINAAALVVLFMSGLTISNAHRRLYWGNYGFAPEDAWLHVMRFPGWATLPMFRYDLAEARDWHNTAAWLFAVGLLAYWIVILVNGHFRRDIAAGPRAYTPQAVLGTIRGYLTGENRRAEKADYNPLQRIAYAFVLGVFLPGMVLTGLAMSPGIEPAAPWLVEAFGGRQSARSFHFIFAFALLGFLIVHVAMVFVAGPVKTLGGMIVARSPKDRAHG</sequence>
<reference evidence="14 15" key="1">
    <citation type="submission" date="2014-04" db="EMBL/GenBank/DDBJ databases">
        <title>A comprehensive comparison of genomes of Erythrobacter spp. Strains.</title>
        <authorList>
            <person name="Zheng Q."/>
        </authorList>
    </citation>
    <scope>NUCLEOTIDE SEQUENCE [LARGE SCALE GENOMIC DNA]</scope>
    <source>
        <strain evidence="14 15">DSM 8509</strain>
    </source>
</reference>
<dbReference type="Gene3D" id="1.20.950.20">
    <property type="entry name" value="Transmembrane di-heme cytochromes, Chain C"/>
    <property type="match status" value="1"/>
</dbReference>
<dbReference type="PATRIC" id="fig|39960.10.peg.1296"/>
<dbReference type="OrthoDB" id="9781740at2"/>
<dbReference type="InterPro" id="IPR051542">
    <property type="entry name" value="Hydrogenase_cytochrome"/>
</dbReference>
<evidence type="ECO:0000313" key="15">
    <source>
        <dbReference type="Proteomes" id="UP000027866"/>
    </source>
</evidence>
<comment type="caution">
    <text evidence="14">The sequence shown here is derived from an EMBL/GenBank/DDBJ whole genome shotgun (WGS) entry which is preliminary data.</text>
</comment>
<evidence type="ECO:0000256" key="12">
    <source>
        <dbReference type="SAM" id="Phobius"/>
    </source>
</evidence>
<dbReference type="GO" id="GO:0020037">
    <property type="term" value="F:heme binding"/>
    <property type="evidence" value="ECO:0007669"/>
    <property type="project" value="TreeGrafter"/>
</dbReference>
<keyword evidence="7" id="KW-0479">Metal-binding</keyword>
<keyword evidence="10" id="KW-0408">Iron</keyword>
<evidence type="ECO:0000256" key="9">
    <source>
        <dbReference type="ARBA" id="ARBA00022989"/>
    </source>
</evidence>
<keyword evidence="6 12" id="KW-0812">Transmembrane</keyword>
<dbReference type="Proteomes" id="UP000027866">
    <property type="component" value="Unassembled WGS sequence"/>
</dbReference>
<dbReference type="KEGG" id="elq:Ga0102493_112202"/>
<evidence type="ECO:0000256" key="11">
    <source>
        <dbReference type="ARBA" id="ARBA00023136"/>
    </source>
</evidence>
<feature type="domain" description="Cytochrome b561 bacterial/Ni-hydrogenase" evidence="13">
    <location>
        <begin position="2"/>
        <end position="216"/>
    </location>
</feature>
<dbReference type="RefSeq" id="WP_034904946.1">
    <property type="nucleotide sequence ID" value="NZ_CP017057.1"/>
</dbReference>
<dbReference type="GO" id="GO:0022904">
    <property type="term" value="P:respiratory electron transport chain"/>
    <property type="evidence" value="ECO:0007669"/>
    <property type="project" value="InterPro"/>
</dbReference>
<evidence type="ECO:0000256" key="6">
    <source>
        <dbReference type="ARBA" id="ARBA00022692"/>
    </source>
</evidence>
<comment type="similarity">
    <text evidence="2">Belongs to the HupC/HyaC/HydC family.</text>
</comment>
<dbReference type="SUPFAM" id="SSF81342">
    <property type="entry name" value="Transmembrane di-heme cytochromes"/>
    <property type="match status" value="1"/>
</dbReference>
<proteinExistence type="inferred from homology"/>
<dbReference type="PANTHER" id="PTHR30485:SF1">
    <property type="entry name" value="CYTOCHROME YDHU-RELATED"/>
    <property type="match status" value="1"/>
</dbReference>
<evidence type="ECO:0000256" key="3">
    <source>
        <dbReference type="ARBA" id="ARBA00022448"/>
    </source>
</evidence>
<evidence type="ECO:0000256" key="5">
    <source>
        <dbReference type="ARBA" id="ARBA00022617"/>
    </source>
</evidence>
<dbReference type="AlphaFoldDB" id="A0A074MIN5"/>
<dbReference type="EMBL" id="JMIX01000009">
    <property type="protein sequence ID" value="KEO92635.1"/>
    <property type="molecule type" value="Genomic_DNA"/>
</dbReference>
<evidence type="ECO:0000256" key="8">
    <source>
        <dbReference type="ARBA" id="ARBA00022982"/>
    </source>
</evidence>
<feature type="transmembrane region" description="Helical" evidence="12">
    <location>
        <begin position="184"/>
        <end position="206"/>
    </location>
</feature>
<accession>A0A074MIN5</accession>
<feature type="transmembrane region" description="Helical" evidence="12">
    <location>
        <begin position="77"/>
        <end position="98"/>
    </location>
</feature>
<organism evidence="14 15">
    <name type="scientific">Erythrobacter litoralis</name>
    <dbReference type="NCBI Taxonomy" id="39960"/>
    <lineage>
        <taxon>Bacteria</taxon>
        <taxon>Pseudomonadati</taxon>
        <taxon>Pseudomonadota</taxon>
        <taxon>Alphaproteobacteria</taxon>
        <taxon>Sphingomonadales</taxon>
        <taxon>Erythrobacteraceae</taxon>
        <taxon>Erythrobacter/Porphyrobacter group</taxon>
        <taxon>Erythrobacter</taxon>
    </lineage>
</organism>
<comment type="subcellular location">
    <subcellularLocation>
        <location evidence="1">Cell membrane</location>
        <topology evidence="1">Multi-pass membrane protein</topology>
    </subcellularLocation>
</comment>
<dbReference type="InterPro" id="IPR000516">
    <property type="entry name" value="Ni-dep_Hydgase_cyt-B"/>
</dbReference>
<keyword evidence="11 12" id="KW-0472">Membrane</keyword>
<keyword evidence="9 12" id="KW-1133">Transmembrane helix</keyword>
<evidence type="ECO:0000256" key="7">
    <source>
        <dbReference type="ARBA" id="ARBA00022723"/>
    </source>
</evidence>
<feature type="transmembrane region" description="Helical" evidence="12">
    <location>
        <begin position="140"/>
        <end position="164"/>
    </location>
</feature>
<keyword evidence="8" id="KW-0249">Electron transport</keyword>
<dbReference type="GO" id="GO:0005506">
    <property type="term" value="F:iron ion binding"/>
    <property type="evidence" value="ECO:0007669"/>
    <property type="project" value="InterPro"/>
</dbReference>
<dbReference type="InterPro" id="IPR016174">
    <property type="entry name" value="Di-haem_cyt_TM"/>
</dbReference>
<keyword evidence="4" id="KW-1003">Cell membrane</keyword>
<evidence type="ECO:0000313" key="14">
    <source>
        <dbReference type="EMBL" id="KEO92635.1"/>
    </source>
</evidence>
<dbReference type="PRINTS" id="PR00161">
    <property type="entry name" value="NIHGNASECYTB"/>
</dbReference>
<dbReference type="GO" id="GO:0009055">
    <property type="term" value="F:electron transfer activity"/>
    <property type="evidence" value="ECO:0007669"/>
    <property type="project" value="InterPro"/>
</dbReference>
<evidence type="ECO:0000256" key="4">
    <source>
        <dbReference type="ARBA" id="ARBA00022475"/>
    </source>
</evidence>
<dbReference type="PANTHER" id="PTHR30485">
    <property type="entry name" value="NI/FE-HYDROGENASE 1 B-TYPE CYTOCHROME SUBUNIT"/>
    <property type="match status" value="1"/>
</dbReference>
<keyword evidence="15" id="KW-1185">Reference proteome</keyword>